<organism evidence="30 31">
    <name type="scientific">Albula goreensis</name>
    <dbReference type="NCBI Taxonomy" id="1534307"/>
    <lineage>
        <taxon>Eukaryota</taxon>
        <taxon>Metazoa</taxon>
        <taxon>Chordata</taxon>
        <taxon>Craniata</taxon>
        <taxon>Vertebrata</taxon>
        <taxon>Euteleostomi</taxon>
        <taxon>Actinopterygii</taxon>
        <taxon>Neopterygii</taxon>
        <taxon>Teleostei</taxon>
        <taxon>Albuliformes</taxon>
        <taxon>Albulidae</taxon>
        <taxon>Albula</taxon>
    </lineage>
</organism>
<dbReference type="CDD" id="cd00033">
    <property type="entry name" value="CCP"/>
    <property type="match status" value="3"/>
</dbReference>
<dbReference type="OrthoDB" id="406096at2759"/>
<dbReference type="SUPFAM" id="SSF57535">
    <property type="entry name" value="Complement control module/SCR domain"/>
    <property type="match status" value="3"/>
</dbReference>
<feature type="signal peptide" evidence="26">
    <location>
        <begin position="1"/>
        <end position="18"/>
    </location>
</feature>
<dbReference type="Pfam" id="PF00084">
    <property type="entry name" value="Sushi"/>
    <property type="match status" value="3"/>
</dbReference>
<proteinExistence type="inferred from homology"/>
<dbReference type="SUPFAM" id="SSF57196">
    <property type="entry name" value="EGF/Laminin"/>
    <property type="match status" value="2"/>
</dbReference>
<dbReference type="PROSITE" id="PS01186">
    <property type="entry name" value="EGF_2"/>
    <property type="match status" value="2"/>
</dbReference>
<evidence type="ECO:0000256" key="13">
    <source>
        <dbReference type="ARBA" id="ARBA00022989"/>
    </source>
</evidence>
<evidence type="ECO:0000256" key="7">
    <source>
        <dbReference type="ARBA" id="ARBA00022723"/>
    </source>
</evidence>
<evidence type="ECO:0000259" key="27">
    <source>
        <dbReference type="PROSITE" id="PS50026"/>
    </source>
</evidence>
<evidence type="ECO:0000256" key="4">
    <source>
        <dbReference type="ARBA" id="ARBA00022536"/>
    </source>
</evidence>
<evidence type="ECO:0000256" key="5">
    <source>
        <dbReference type="ARBA" id="ARBA00022659"/>
    </source>
</evidence>
<feature type="domain" description="Sushi" evidence="29">
    <location>
        <begin position="238"/>
        <end position="299"/>
    </location>
</feature>
<dbReference type="Pfam" id="PF00008">
    <property type="entry name" value="EGF"/>
    <property type="match status" value="1"/>
</dbReference>
<keyword evidence="7" id="KW-0479">Metal-binding</keyword>
<gene>
    <name evidence="30" type="ORF">AGOR_G00239960</name>
</gene>
<dbReference type="CDD" id="cd00054">
    <property type="entry name" value="EGF_CA"/>
    <property type="match status" value="2"/>
</dbReference>
<keyword evidence="11" id="KW-0106">Calcium</keyword>
<dbReference type="SMART" id="SM00032">
    <property type="entry name" value="CCP"/>
    <property type="match status" value="3"/>
</dbReference>
<keyword evidence="15 23" id="KW-1015">Disulfide bond</keyword>
<comment type="function">
    <text evidence="22">Cell-surface glycoprotein having a role in immunoadhesion. Mediates in the adhesion of blood neutrophils in cytokine-activated endothelium through interaction with SELPLG/PSGL1. May have a role in capillary morphogenesis.</text>
</comment>
<dbReference type="InterPro" id="IPR050350">
    <property type="entry name" value="Compl-Cell_Adhes-Reg"/>
</dbReference>
<evidence type="ECO:0000256" key="20">
    <source>
        <dbReference type="ARBA" id="ARBA00042113"/>
    </source>
</evidence>
<dbReference type="GO" id="GO:0030246">
    <property type="term" value="F:carbohydrate binding"/>
    <property type="evidence" value="ECO:0007669"/>
    <property type="project" value="UniProtKB-KW"/>
</dbReference>
<evidence type="ECO:0000256" key="15">
    <source>
        <dbReference type="ARBA" id="ARBA00023157"/>
    </source>
</evidence>
<evidence type="ECO:0000256" key="22">
    <source>
        <dbReference type="ARBA" id="ARBA00045695"/>
    </source>
</evidence>
<feature type="transmembrane region" description="Helical" evidence="25">
    <location>
        <begin position="407"/>
        <end position="425"/>
    </location>
</feature>
<evidence type="ECO:0000256" key="26">
    <source>
        <dbReference type="SAM" id="SignalP"/>
    </source>
</evidence>
<evidence type="ECO:0000259" key="29">
    <source>
        <dbReference type="PROSITE" id="PS50923"/>
    </source>
</evidence>
<evidence type="ECO:0000313" key="31">
    <source>
        <dbReference type="Proteomes" id="UP000829720"/>
    </source>
</evidence>
<dbReference type="PROSITE" id="PS50041">
    <property type="entry name" value="C_TYPE_LECTIN_2"/>
    <property type="match status" value="1"/>
</dbReference>
<sequence>MFLSLCYFVLTTLTGVDGWTYHISSKPMIWEEARRWCKTNYADLVVIRSHEENAYLNNSLPERDENYWIGIRKNNNNIWTWVATDELLLENESNWATNEPNNYNNNEACVEMYVKRLHGTGKWNDYSCQRSKTALCYKASCEPDSCSGKGKCVEAINSTKCECSPGYYGEWCESVVGCEEVGHPSQGFISCSPPSGNFSYGTECKFGCEEGYQLVGSKVIQCTAEREWSAVPPRCEVVQCRELESPVHGSIHCTHPLSNFSYTTECDFQCAEGFKLISSSKLLCGPCGQWNGSQPECTASCEPDSCSGKGKCVEAINSTKCECSPGYYGERCESVVGCEEVGHPSQGFISCYNSSGNFSYGTECKFGCEEGYQLVGSKVIQCTAEREWSAVPPRCEAHPKPALRTEVVAAAAGGGTVCLYITIWLSRRRRKMWKATVFFNT</sequence>
<dbReference type="InterPro" id="IPR000742">
    <property type="entry name" value="EGF"/>
</dbReference>
<dbReference type="PRINTS" id="PR00343">
    <property type="entry name" value="SELECTIN"/>
</dbReference>
<dbReference type="FunFam" id="2.10.70.10:FF:000001">
    <property type="entry name" value="Selectin P"/>
    <property type="match status" value="3"/>
</dbReference>
<evidence type="ECO:0000256" key="6">
    <source>
        <dbReference type="ARBA" id="ARBA00022692"/>
    </source>
</evidence>
<feature type="domain" description="Sushi" evidence="29">
    <location>
        <begin position="176"/>
        <end position="237"/>
    </location>
</feature>
<dbReference type="EMBL" id="JAERUA010000024">
    <property type="protein sequence ID" value="KAI1882930.1"/>
    <property type="molecule type" value="Genomic_DNA"/>
</dbReference>
<dbReference type="InterPro" id="IPR018378">
    <property type="entry name" value="C-type_lectin_CS"/>
</dbReference>
<keyword evidence="31" id="KW-1185">Reference proteome</keyword>
<keyword evidence="14 25" id="KW-0472">Membrane</keyword>
<dbReference type="PANTHER" id="PTHR19325">
    <property type="entry name" value="COMPLEMENT COMPONENT-RELATED SUSHI DOMAIN-CONTAINING"/>
    <property type="match status" value="1"/>
</dbReference>
<evidence type="ECO:0000256" key="10">
    <source>
        <dbReference type="ARBA" id="ARBA00022737"/>
    </source>
</evidence>
<evidence type="ECO:0000256" key="3">
    <source>
        <dbReference type="ARBA" id="ARBA00022475"/>
    </source>
</evidence>
<keyword evidence="8 26" id="KW-0732">Signal</keyword>
<keyword evidence="13 25" id="KW-1133">Transmembrane helix</keyword>
<reference evidence="30" key="1">
    <citation type="submission" date="2021-01" db="EMBL/GenBank/DDBJ databases">
        <authorList>
            <person name="Zahm M."/>
            <person name="Roques C."/>
            <person name="Cabau C."/>
            <person name="Klopp C."/>
            <person name="Donnadieu C."/>
            <person name="Jouanno E."/>
            <person name="Lampietro C."/>
            <person name="Louis A."/>
            <person name="Herpin A."/>
            <person name="Echchiki A."/>
            <person name="Berthelot C."/>
            <person name="Parey E."/>
            <person name="Roest-Crollius H."/>
            <person name="Braasch I."/>
            <person name="Postlethwait J."/>
            <person name="Bobe J."/>
            <person name="Montfort J."/>
            <person name="Bouchez O."/>
            <person name="Begum T."/>
            <person name="Mejri S."/>
            <person name="Adams A."/>
            <person name="Chen W.-J."/>
            <person name="Guiguen Y."/>
        </authorList>
    </citation>
    <scope>NUCLEOTIDE SEQUENCE</scope>
    <source>
        <tissue evidence="30">Blood</tissue>
    </source>
</reference>
<evidence type="ECO:0000256" key="19">
    <source>
        <dbReference type="ARBA" id="ARBA00041401"/>
    </source>
</evidence>
<dbReference type="InterPro" id="IPR000436">
    <property type="entry name" value="Sushi_SCR_CCP_dom"/>
</dbReference>
<evidence type="ECO:0000256" key="9">
    <source>
        <dbReference type="ARBA" id="ARBA00022734"/>
    </source>
</evidence>
<dbReference type="SMART" id="SM00034">
    <property type="entry name" value="CLECT"/>
    <property type="match status" value="1"/>
</dbReference>
<dbReference type="InterPro" id="IPR016186">
    <property type="entry name" value="C-type_lectin-like/link_sf"/>
</dbReference>
<dbReference type="InterPro" id="IPR002396">
    <property type="entry name" value="Selectin_superfamily"/>
</dbReference>
<dbReference type="FunFam" id="3.10.100.10:FF:000007">
    <property type="entry name" value="L-selectin"/>
    <property type="match status" value="1"/>
</dbReference>
<dbReference type="SMART" id="SM00181">
    <property type="entry name" value="EGF"/>
    <property type="match status" value="2"/>
</dbReference>
<dbReference type="PROSITE" id="PS50026">
    <property type="entry name" value="EGF_3"/>
    <property type="match status" value="2"/>
</dbReference>
<keyword evidence="16" id="KW-0325">Glycoprotein</keyword>
<keyword evidence="4 23" id="KW-0245">EGF-like domain</keyword>
<evidence type="ECO:0000256" key="8">
    <source>
        <dbReference type="ARBA" id="ARBA00022729"/>
    </source>
</evidence>
<dbReference type="PANTHER" id="PTHR19325:SF493">
    <property type="entry name" value="E-SELECTIN"/>
    <property type="match status" value="1"/>
</dbReference>
<feature type="disulfide bond" evidence="24">
    <location>
        <begin position="208"/>
        <end position="235"/>
    </location>
</feature>
<evidence type="ECO:0000256" key="25">
    <source>
        <dbReference type="SAM" id="Phobius"/>
    </source>
</evidence>
<keyword evidence="3" id="KW-1003">Cell membrane</keyword>
<evidence type="ECO:0000256" key="24">
    <source>
        <dbReference type="PROSITE-ProRule" id="PRU00302"/>
    </source>
</evidence>
<name>A0A8T3CGE5_9TELE</name>
<dbReference type="Gene3D" id="2.10.25.10">
    <property type="entry name" value="Laminin"/>
    <property type="match status" value="1"/>
</dbReference>
<evidence type="ECO:0000256" key="1">
    <source>
        <dbReference type="ARBA" id="ARBA00004251"/>
    </source>
</evidence>
<keyword evidence="9" id="KW-0430">Lectin</keyword>
<dbReference type="PROSITE" id="PS00615">
    <property type="entry name" value="C_TYPE_LECTIN_1"/>
    <property type="match status" value="1"/>
</dbReference>
<dbReference type="GO" id="GO:0005886">
    <property type="term" value="C:plasma membrane"/>
    <property type="evidence" value="ECO:0007669"/>
    <property type="project" value="UniProtKB-SubCell"/>
</dbReference>
<dbReference type="GO" id="GO:0046872">
    <property type="term" value="F:metal ion binding"/>
    <property type="evidence" value="ECO:0007669"/>
    <property type="project" value="UniProtKB-KW"/>
</dbReference>
<comment type="caution">
    <text evidence="23">Lacks conserved residue(s) required for the propagation of feature annotation.</text>
</comment>
<evidence type="ECO:0000256" key="11">
    <source>
        <dbReference type="ARBA" id="ARBA00022837"/>
    </source>
</evidence>
<feature type="domain" description="EGF-like" evidence="27">
    <location>
        <begin position="137"/>
        <end position="173"/>
    </location>
</feature>
<keyword evidence="5 24" id="KW-0768">Sushi</keyword>
<evidence type="ECO:0000256" key="18">
    <source>
        <dbReference type="ARBA" id="ARBA00040812"/>
    </source>
</evidence>
<dbReference type="PROSITE" id="PS50923">
    <property type="entry name" value="SUSHI"/>
    <property type="match status" value="3"/>
</dbReference>
<feature type="disulfide bond" evidence="23">
    <location>
        <begin position="163"/>
        <end position="172"/>
    </location>
</feature>
<feature type="domain" description="EGF-like" evidence="27">
    <location>
        <begin position="298"/>
        <end position="333"/>
    </location>
</feature>
<dbReference type="AlphaFoldDB" id="A0A8T3CGE5"/>
<evidence type="ECO:0000256" key="2">
    <source>
        <dbReference type="ARBA" id="ARBA00007360"/>
    </source>
</evidence>
<feature type="disulfide bond" evidence="24">
    <location>
        <begin position="368"/>
        <end position="395"/>
    </location>
</feature>
<keyword evidence="6 25" id="KW-0812">Transmembrane</keyword>
<dbReference type="SUPFAM" id="SSF56436">
    <property type="entry name" value="C-type lectin-like"/>
    <property type="match status" value="1"/>
</dbReference>
<dbReference type="GO" id="GO:0007155">
    <property type="term" value="P:cell adhesion"/>
    <property type="evidence" value="ECO:0007669"/>
    <property type="project" value="UniProtKB-KW"/>
</dbReference>
<evidence type="ECO:0000256" key="14">
    <source>
        <dbReference type="ARBA" id="ARBA00023136"/>
    </source>
</evidence>
<comment type="subunit">
    <text evidence="17">Interacts with SELPLG/PSGL1 and PODXL2 through the sialyl Lewis X epitope. SELPLG sulfation appears not to be required for this interaction.</text>
</comment>
<feature type="disulfide bond" evidence="23">
    <location>
        <begin position="323"/>
        <end position="332"/>
    </location>
</feature>
<dbReference type="Gene3D" id="2.10.70.10">
    <property type="entry name" value="Complement Module, domain 1"/>
    <property type="match status" value="3"/>
</dbReference>
<evidence type="ECO:0000259" key="28">
    <source>
        <dbReference type="PROSITE" id="PS50041"/>
    </source>
</evidence>
<feature type="domain" description="Sushi" evidence="29">
    <location>
        <begin position="336"/>
        <end position="397"/>
    </location>
</feature>
<evidence type="ECO:0000256" key="12">
    <source>
        <dbReference type="ARBA" id="ARBA00022889"/>
    </source>
</evidence>
<evidence type="ECO:0000256" key="16">
    <source>
        <dbReference type="ARBA" id="ARBA00023180"/>
    </source>
</evidence>
<dbReference type="Proteomes" id="UP000829720">
    <property type="component" value="Unassembled WGS sequence"/>
</dbReference>
<comment type="subcellular location">
    <subcellularLocation>
        <location evidence="1">Cell membrane</location>
        <topology evidence="1">Single-pass type I membrane protein</topology>
    </subcellularLocation>
</comment>
<feature type="disulfide bond" evidence="24">
    <location>
        <begin position="270"/>
        <end position="297"/>
    </location>
</feature>
<comment type="caution">
    <text evidence="30">The sequence shown here is derived from an EMBL/GenBank/DDBJ whole genome shotgun (WGS) entry which is preliminary data.</text>
</comment>
<dbReference type="PROSITE" id="PS00022">
    <property type="entry name" value="EGF_1"/>
    <property type="match status" value="2"/>
</dbReference>
<dbReference type="InterPro" id="IPR001304">
    <property type="entry name" value="C-type_lectin-like"/>
</dbReference>
<comment type="similarity">
    <text evidence="2">Belongs to the selectin/LECAM family.</text>
</comment>
<dbReference type="InterPro" id="IPR035976">
    <property type="entry name" value="Sushi/SCR/CCP_sf"/>
</dbReference>
<dbReference type="Gene3D" id="3.10.100.10">
    <property type="entry name" value="Mannose-Binding Protein A, subunit A"/>
    <property type="match status" value="1"/>
</dbReference>
<evidence type="ECO:0000256" key="23">
    <source>
        <dbReference type="PROSITE-ProRule" id="PRU00076"/>
    </source>
</evidence>
<evidence type="ECO:0000313" key="30">
    <source>
        <dbReference type="EMBL" id="KAI1882930.1"/>
    </source>
</evidence>
<keyword evidence="12" id="KW-0130">Cell adhesion</keyword>
<dbReference type="Pfam" id="PF00059">
    <property type="entry name" value="Lectin_C"/>
    <property type="match status" value="1"/>
</dbReference>
<feature type="chain" id="PRO_5035888271" description="E-selectin" evidence="26">
    <location>
        <begin position="19"/>
        <end position="441"/>
    </location>
</feature>
<feature type="domain" description="C-type lectin" evidence="28">
    <location>
        <begin position="16"/>
        <end position="137"/>
    </location>
</feature>
<evidence type="ECO:0000256" key="17">
    <source>
        <dbReference type="ARBA" id="ARBA00038738"/>
    </source>
</evidence>
<protein>
    <recommendedName>
        <fullName evidence="18">E-selectin</fullName>
    </recommendedName>
    <alternativeName>
        <fullName evidence="19">CD62 antigen-like family member E</fullName>
    </alternativeName>
    <alternativeName>
        <fullName evidence="20">Endothelial leukocyte adhesion molecule 1</fullName>
    </alternativeName>
    <alternativeName>
        <fullName evidence="21">Leukocyte-endothelial cell adhesion molecule 2</fullName>
    </alternativeName>
</protein>
<accession>A0A8T3CGE5</accession>
<dbReference type="InterPro" id="IPR016187">
    <property type="entry name" value="CTDL_fold"/>
</dbReference>
<evidence type="ECO:0000256" key="21">
    <source>
        <dbReference type="ARBA" id="ARBA00043124"/>
    </source>
</evidence>
<keyword evidence="10" id="KW-0677">Repeat</keyword>